<gene>
    <name evidence="1" type="ORF">RRF57_011395</name>
</gene>
<keyword evidence="2" id="KW-1185">Reference proteome</keyword>
<protein>
    <submittedName>
        <fullName evidence="1">Uncharacterized protein</fullName>
    </submittedName>
</protein>
<evidence type="ECO:0000313" key="2">
    <source>
        <dbReference type="Proteomes" id="UP001305414"/>
    </source>
</evidence>
<dbReference type="EMBL" id="JAWHQM010000056">
    <property type="protein sequence ID" value="KAK5635683.1"/>
    <property type="molecule type" value="Genomic_DNA"/>
</dbReference>
<reference evidence="1 2" key="1">
    <citation type="submission" date="2023-10" db="EMBL/GenBank/DDBJ databases">
        <title>Draft genome sequence of Xylaria bambusicola isolate GMP-LS, the root and basal stem rot pathogen of sugarcane in Indonesia.</title>
        <authorList>
            <person name="Selvaraj P."/>
            <person name="Muralishankar V."/>
            <person name="Muruganantham S."/>
            <person name="Sp S."/>
            <person name="Haryani S."/>
            <person name="Lau K.J.X."/>
            <person name="Naqvi N.I."/>
        </authorList>
    </citation>
    <scope>NUCLEOTIDE SEQUENCE [LARGE SCALE GENOMIC DNA]</scope>
    <source>
        <strain evidence="1">GMP-LS</strain>
    </source>
</reference>
<sequence length="68" mass="7698">MVEEFCIVDDQHVGLRAGYHHRCMDFEHRLLHPKHMGYQVASSALRILTFSADLPSTFEVPPPSASMS</sequence>
<accession>A0AAN7UUU2</accession>
<name>A0AAN7UUU2_9PEZI</name>
<dbReference type="AlphaFoldDB" id="A0AAN7UUU2"/>
<proteinExistence type="predicted"/>
<comment type="caution">
    <text evidence="1">The sequence shown here is derived from an EMBL/GenBank/DDBJ whole genome shotgun (WGS) entry which is preliminary data.</text>
</comment>
<organism evidence="1 2">
    <name type="scientific">Xylaria bambusicola</name>
    <dbReference type="NCBI Taxonomy" id="326684"/>
    <lineage>
        <taxon>Eukaryota</taxon>
        <taxon>Fungi</taxon>
        <taxon>Dikarya</taxon>
        <taxon>Ascomycota</taxon>
        <taxon>Pezizomycotina</taxon>
        <taxon>Sordariomycetes</taxon>
        <taxon>Xylariomycetidae</taxon>
        <taxon>Xylariales</taxon>
        <taxon>Xylariaceae</taxon>
        <taxon>Xylaria</taxon>
    </lineage>
</organism>
<evidence type="ECO:0000313" key="1">
    <source>
        <dbReference type="EMBL" id="KAK5635683.1"/>
    </source>
</evidence>
<dbReference type="Proteomes" id="UP001305414">
    <property type="component" value="Unassembled WGS sequence"/>
</dbReference>